<dbReference type="AlphaFoldDB" id="A0A3A9Z901"/>
<dbReference type="InterPro" id="IPR003033">
    <property type="entry name" value="SCP2_sterol-bd_dom"/>
</dbReference>
<sequence>MPDPTPGLGGLADLDFASITPAEFAALVKKLSGKEIAELMRGDLRTRVLAEIFARMVRQFRPESAGSLRALIRWEVLGDPAVVYETTIADGACTVREGRSDAEPRVTLTLRDAEFLRLVSGNGSPVTMFMTRKLKVGGDIGLASGLTRLFDIPKA</sequence>
<evidence type="ECO:0000313" key="3">
    <source>
        <dbReference type="Proteomes" id="UP000272474"/>
    </source>
</evidence>
<dbReference type="InterPro" id="IPR036527">
    <property type="entry name" value="SCP2_sterol-bd_dom_sf"/>
</dbReference>
<dbReference type="Pfam" id="PF02036">
    <property type="entry name" value="SCP2"/>
    <property type="match status" value="1"/>
</dbReference>
<dbReference type="Gene3D" id="3.30.1050.10">
    <property type="entry name" value="SCP2 sterol-binding domain"/>
    <property type="match status" value="1"/>
</dbReference>
<dbReference type="Proteomes" id="UP000272474">
    <property type="component" value="Unassembled WGS sequence"/>
</dbReference>
<comment type="caution">
    <text evidence="2">The sequence shown here is derived from an EMBL/GenBank/DDBJ whole genome shotgun (WGS) entry which is preliminary data.</text>
</comment>
<reference evidence="2 3" key="1">
    <citation type="journal article" date="2014" name="Int. J. Syst. Evol. Microbiol.">
        <title>Streptomyces hoynatensis sp. nov., isolated from deep marine sediment.</title>
        <authorList>
            <person name="Veyisoglu A."/>
            <person name="Sahin N."/>
        </authorList>
    </citation>
    <scope>NUCLEOTIDE SEQUENCE [LARGE SCALE GENOMIC DNA]</scope>
    <source>
        <strain evidence="2 3">KCTC 29097</strain>
    </source>
</reference>
<organism evidence="2 3">
    <name type="scientific">Streptomyces hoynatensis</name>
    <dbReference type="NCBI Taxonomy" id="1141874"/>
    <lineage>
        <taxon>Bacteria</taxon>
        <taxon>Bacillati</taxon>
        <taxon>Actinomycetota</taxon>
        <taxon>Actinomycetes</taxon>
        <taxon>Kitasatosporales</taxon>
        <taxon>Streptomycetaceae</taxon>
        <taxon>Streptomyces</taxon>
    </lineage>
</organism>
<dbReference type="RefSeq" id="WP_120677283.1">
    <property type="nucleotide sequence ID" value="NZ_RBAL01000004.1"/>
</dbReference>
<dbReference type="EMBL" id="RBAL01000004">
    <property type="protein sequence ID" value="RKN43767.1"/>
    <property type="molecule type" value="Genomic_DNA"/>
</dbReference>
<keyword evidence="3" id="KW-1185">Reference proteome</keyword>
<accession>A0A3A9Z901</accession>
<protein>
    <submittedName>
        <fullName evidence="2">Acyl-CoA synthase</fullName>
    </submittedName>
</protein>
<dbReference type="SUPFAM" id="SSF55718">
    <property type="entry name" value="SCP-like"/>
    <property type="match status" value="1"/>
</dbReference>
<evidence type="ECO:0000259" key="1">
    <source>
        <dbReference type="Pfam" id="PF02036"/>
    </source>
</evidence>
<evidence type="ECO:0000313" key="2">
    <source>
        <dbReference type="EMBL" id="RKN43767.1"/>
    </source>
</evidence>
<dbReference type="OrthoDB" id="5243187at2"/>
<name>A0A3A9Z901_9ACTN</name>
<proteinExistence type="predicted"/>
<gene>
    <name evidence="2" type="ORF">D7294_08540</name>
</gene>
<feature type="domain" description="SCP2" evidence="1">
    <location>
        <begin position="66"/>
        <end position="151"/>
    </location>
</feature>